<evidence type="ECO:0000313" key="6">
    <source>
        <dbReference type="EMBL" id="OGD64633.1"/>
    </source>
</evidence>
<dbReference type="Gene3D" id="3.20.20.120">
    <property type="entry name" value="Enolase-like C-terminal domain"/>
    <property type="match status" value="1"/>
</dbReference>
<dbReference type="Pfam" id="PF13378">
    <property type="entry name" value="MR_MLE_C"/>
    <property type="match status" value="1"/>
</dbReference>
<accession>A0A1F5EB90</accession>
<dbReference type="InterPro" id="IPR029017">
    <property type="entry name" value="Enolase-like_N"/>
</dbReference>
<evidence type="ECO:0000256" key="1">
    <source>
        <dbReference type="ARBA" id="ARBA00008031"/>
    </source>
</evidence>
<evidence type="ECO:0000256" key="3">
    <source>
        <dbReference type="ARBA" id="ARBA00023235"/>
    </source>
</evidence>
<reference evidence="6 7" key="1">
    <citation type="journal article" date="2016" name="Nat. Commun.">
        <title>Thousands of microbial genomes shed light on interconnected biogeochemical processes in an aquifer system.</title>
        <authorList>
            <person name="Anantharaman K."/>
            <person name="Brown C.T."/>
            <person name="Hug L.A."/>
            <person name="Sharon I."/>
            <person name="Castelle C.J."/>
            <person name="Probst A.J."/>
            <person name="Thomas B.C."/>
            <person name="Singh A."/>
            <person name="Wilkins M.J."/>
            <person name="Karaoz U."/>
            <person name="Brodie E.L."/>
            <person name="Williams K.H."/>
            <person name="Hubbard S.S."/>
            <person name="Banfield J.F."/>
        </authorList>
    </citation>
    <scope>NUCLEOTIDE SEQUENCE [LARGE SCALE GENOMIC DNA]</scope>
</reference>
<dbReference type="SFLD" id="SFLDS00001">
    <property type="entry name" value="Enolase"/>
    <property type="match status" value="1"/>
</dbReference>
<keyword evidence="3" id="KW-0413">Isomerase</keyword>
<dbReference type="AlphaFoldDB" id="A0A1F5EB90"/>
<feature type="region of interest" description="Disordered" evidence="4">
    <location>
        <begin position="318"/>
        <end position="356"/>
    </location>
</feature>
<dbReference type="PANTHER" id="PTHR48073">
    <property type="entry name" value="O-SUCCINYLBENZOATE SYNTHASE-RELATED"/>
    <property type="match status" value="1"/>
</dbReference>
<dbReference type="Gene3D" id="3.30.390.10">
    <property type="entry name" value="Enolase-like, N-terminal domain"/>
    <property type="match status" value="1"/>
</dbReference>
<evidence type="ECO:0000259" key="5">
    <source>
        <dbReference type="SMART" id="SM00922"/>
    </source>
</evidence>
<evidence type="ECO:0000256" key="4">
    <source>
        <dbReference type="SAM" id="MobiDB-lite"/>
    </source>
</evidence>
<dbReference type="EMBL" id="MEZX01000002">
    <property type="protein sequence ID" value="OGD64633.1"/>
    <property type="molecule type" value="Genomic_DNA"/>
</dbReference>
<dbReference type="GO" id="GO:0046872">
    <property type="term" value="F:metal ion binding"/>
    <property type="evidence" value="ECO:0007669"/>
    <property type="project" value="UniProtKB-KW"/>
</dbReference>
<evidence type="ECO:0000256" key="2">
    <source>
        <dbReference type="ARBA" id="ARBA00022723"/>
    </source>
</evidence>
<dbReference type="InterPro" id="IPR013342">
    <property type="entry name" value="Mandelate_racemase_C"/>
</dbReference>
<feature type="compositionally biased region" description="Polar residues" evidence="4">
    <location>
        <begin position="331"/>
        <end position="343"/>
    </location>
</feature>
<dbReference type="Proteomes" id="UP000177481">
    <property type="component" value="Unassembled WGS sequence"/>
</dbReference>
<dbReference type="SUPFAM" id="SSF51604">
    <property type="entry name" value="Enolase C-terminal domain-like"/>
    <property type="match status" value="1"/>
</dbReference>
<dbReference type="InterPro" id="IPR029065">
    <property type="entry name" value="Enolase_C-like"/>
</dbReference>
<organism evidence="6 7">
    <name type="scientific">Candidatus Berkelbacteria bacterium RIFCSPLOWO2_01_FULL_50_28</name>
    <dbReference type="NCBI Taxonomy" id="1797471"/>
    <lineage>
        <taxon>Bacteria</taxon>
        <taxon>Candidatus Berkelbacteria</taxon>
    </lineage>
</organism>
<dbReference type="InterPro" id="IPR036849">
    <property type="entry name" value="Enolase-like_C_sf"/>
</dbReference>
<protein>
    <recommendedName>
        <fullName evidence="5">Mandelate racemase/muconate lactonizing enzyme C-terminal domain-containing protein</fullName>
    </recommendedName>
</protein>
<comment type="similarity">
    <text evidence="1">Belongs to the mandelate racemase/muconate lactonizing enzyme family.</text>
</comment>
<sequence length="356" mass="38843">MIKQISISEFHLRLTKPFTYATLTMHELPYAMVQITDESGNIGYGEAAASWDVNGETPAGAVALNDIISRLLTGQKLATVDDVRNCLDAISREVAFNFALKSGIEAALLDLLGKVTGKNVLELLGGKPKEIYSQRIISMADYAAALQGELDPKLKGAIFVKVKSNSNVDALIPVLEYIRQKFPNLKITLDANQGWGDYESAMAKLHLVEPYKIEWIEQPCLADDLASLKKLTKESPISIMLDESICDYRDVVLNMEAGVGNMINIKLAKCGGILEAVKIAAWCDEHKVKYMIGDMIHSQLGAVTNIYAGALSSPMIHDQNDPERVADDPTSGVSYNKETNSFLPPTGPGLGIEVKK</sequence>
<dbReference type="Pfam" id="PF02746">
    <property type="entry name" value="MR_MLE_N"/>
    <property type="match status" value="1"/>
</dbReference>
<keyword evidence="2" id="KW-0479">Metal-binding</keyword>
<evidence type="ECO:0000313" key="7">
    <source>
        <dbReference type="Proteomes" id="UP000177481"/>
    </source>
</evidence>
<dbReference type="SMART" id="SM00922">
    <property type="entry name" value="MR_MLE"/>
    <property type="match status" value="1"/>
</dbReference>
<dbReference type="InterPro" id="IPR013341">
    <property type="entry name" value="Mandelate_racemase_N_dom"/>
</dbReference>
<gene>
    <name evidence="6" type="ORF">A3A71_01090</name>
</gene>
<proteinExistence type="inferred from homology"/>
<comment type="caution">
    <text evidence="6">The sequence shown here is derived from an EMBL/GenBank/DDBJ whole genome shotgun (WGS) entry which is preliminary data.</text>
</comment>
<dbReference type="SUPFAM" id="SSF54826">
    <property type="entry name" value="Enolase N-terminal domain-like"/>
    <property type="match status" value="1"/>
</dbReference>
<dbReference type="STRING" id="1797471.A3A71_01090"/>
<name>A0A1F5EB90_9BACT</name>
<dbReference type="GO" id="GO:0016854">
    <property type="term" value="F:racemase and epimerase activity"/>
    <property type="evidence" value="ECO:0007669"/>
    <property type="project" value="UniProtKB-ARBA"/>
</dbReference>
<dbReference type="SFLD" id="SFLDG00180">
    <property type="entry name" value="muconate_cycloisomerase"/>
    <property type="match status" value="1"/>
</dbReference>
<feature type="domain" description="Mandelate racemase/muconate lactonizing enzyme C-terminal" evidence="5">
    <location>
        <begin position="139"/>
        <end position="238"/>
    </location>
</feature>
<feature type="compositionally biased region" description="Basic and acidic residues" evidence="4">
    <location>
        <begin position="318"/>
        <end position="327"/>
    </location>
</feature>
<dbReference type="PANTHER" id="PTHR48073:SF2">
    <property type="entry name" value="O-SUCCINYLBENZOATE SYNTHASE"/>
    <property type="match status" value="1"/>
</dbReference>